<dbReference type="EMBL" id="PKMF04000433">
    <property type="protein sequence ID" value="KAK7831961.1"/>
    <property type="molecule type" value="Genomic_DNA"/>
</dbReference>
<sequence>MNSHFLALSSLVTLFFFLTILPPSYCTDDERFVECRRPFDCGRIKNISYPFLRDNRPEPCGIPEFKLTCRDNEYPIISLKN</sequence>
<feature type="chain" id="PRO_5043654003" evidence="3">
    <location>
        <begin position="27"/>
        <end position="81"/>
    </location>
</feature>
<dbReference type="GO" id="GO:0016020">
    <property type="term" value="C:membrane"/>
    <property type="evidence" value="ECO:0007669"/>
    <property type="project" value="UniProtKB-SubCell"/>
</dbReference>
<evidence type="ECO:0000259" key="4">
    <source>
        <dbReference type="Pfam" id="PF13947"/>
    </source>
</evidence>
<gene>
    <name evidence="5" type="ORF">CFP56_026826</name>
</gene>
<dbReference type="Proteomes" id="UP000237347">
    <property type="component" value="Unassembled WGS sequence"/>
</dbReference>
<evidence type="ECO:0000313" key="6">
    <source>
        <dbReference type="Proteomes" id="UP000237347"/>
    </source>
</evidence>
<dbReference type="PANTHER" id="PTHR33138">
    <property type="entry name" value="OS01G0690200 PROTEIN"/>
    <property type="match status" value="1"/>
</dbReference>
<comment type="subcellular location">
    <subcellularLocation>
        <location evidence="1">Membrane</location>
        <topology evidence="1">Single-pass membrane protein</topology>
    </subcellularLocation>
</comment>
<comment type="caution">
    <text evidence="5">The sequence shown here is derived from an EMBL/GenBank/DDBJ whole genome shotgun (WGS) entry which is preliminary data.</text>
</comment>
<evidence type="ECO:0000256" key="2">
    <source>
        <dbReference type="ARBA" id="ARBA00022729"/>
    </source>
</evidence>
<evidence type="ECO:0000313" key="5">
    <source>
        <dbReference type="EMBL" id="KAK7831961.1"/>
    </source>
</evidence>
<dbReference type="Pfam" id="PF13947">
    <property type="entry name" value="GUB_WAK_bind"/>
    <property type="match status" value="1"/>
</dbReference>
<organism evidence="5 6">
    <name type="scientific">Quercus suber</name>
    <name type="common">Cork oak</name>
    <dbReference type="NCBI Taxonomy" id="58331"/>
    <lineage>
        <taxon>Eukaryota</taxon>
        <taxon>Viridiplantae</taxon>
        <taxon>Streptophyta</taxon>
        <taxon>Embryophyta</taxon>
        <taxon>Tracheophyta</taxon>
        <taxon>Spermatophyta</taxon>
        <taxon>Magnoliopsida</taxon>
        <taxon>eudicotyledons</taxon>
        <taxon>Gunneridae</taxon>
        <taxon>Pentapetalae</taxon>
        <taxon>rosids</taxon>
        <taxon>fabids</taxon>
        <taxon>Fagales</taxon>
        <taxon>Fagaceae</taxon>
        <taxon>Quercus</taxon>
    </lineage>
</organism>
<feature type="domain" description="Wall-associated receptor kinase galacturonan-binding" evidence="4">
    <location>
        <begin position="35"/>
        <end position="80"/>
    </location>
</feature>
<dbReference type="GO" id="GO:0030247">
    <property type="term" value="F:polysaccharide binding"/>
    <property type="evidence" value="ECO:0007669"/>
    <property type="project" value="InterPro"/>
</dbReference>
<name>A0AAW0K0G2_QUESU</name>
<evidence type="ECO:0000256" key="1">
    <source>
        <dbReference type="ARBA" id="ARBA00004167"/>
    </source>
</evidence>
<reference evidence="5 6" key="1">
    <citation type="journal article" date="2018" name="Sci. Data">
        <title>The draft genome sequence of cork oak.</title>
        <authorList>
            <person name="Ramos A.M."/>
            <person name="Usie A."/>
            <person name="Barbosa P."/>
            <person name="Barros P.M."/>
            <person name="Capote T."/>
            <person name="Chaves I."/>
            <person name="Simoes F."/>
            <person name="Abreu I."/>
            <person name="Carrasquinho I."/>
            <person name="Faro C."/>
            <person name="Guimaraes J.B."/>
            <person name="Mendonca D."/>
            <person name="Nobrega F."/>
            <person name="Rodrigues L."/>
            <person name="Saibo N.J.M."/>
            <person name="Varela M.C."/>
            <person name="Egas C."/>
            <person name="Matos J."/>
            <person name="Miguel C.M."/>
            <person name="Oliveira M.M."/>
            <person name="Ricardo C.P."/>
            <person name="Goncalves S."/>
        </authorList>
    </citation>
    <scope>NUCLEOTIDE SEQUENCE [LARGE SCALE GENOMIC DNA]</scope>
    <source>
        <strain evidence="6">cv. HL8</strain>
    </source>
</reference>
<feature type="signal peptide" evidence="3">
    <location>
        <begin position="1"/>
        <end position="26"/>
    </location>
</feature>
<proteinExistence type="predicted"/>
<accession>A0AAW0K0G2</accession>
<keyword evidence="6" id="KW-1185">Reference proteome</keyword>
<keyword evidence="2 3" id="KW-0732">Signal</keyword>
<dbReference type="PANTHER" id="PTHR33138:SF72">
    <property type="entry name" value="WALL-ASSOCIATED RECEPTOR KINASE CARBOXY-TERMINAL PROTEIN"/>
    <property type="match status" value="1"/>
</dbReference>
<dbReference type="AlphaFoldDB" id="A0AAW0K0G2"/>
<dbReference type="GO" id="GO:0016301">
    <property type="term" value="F:kinase activity"/>
    <property type="evidence" value="ECO:0007669"/>
    <property type="project" value="UniProtKB-KW"/>
</dbReference>
<protein>
    <submittedName>
        <fullName evidence="5">Leaf rust 10 disease-resistance locus receptor-like protein kinase-like 1.2</fullName>
    </submittedName>
</protein>
<evidence type="ECO:0000256" key="3">
    <source>
        <dbReference type="SAM" id="SignalP"/>
    </source>
</evidence>
<dbReference type="InterPro" id="IPR025287">
    <property type="entry name" value="WAK_GUB"/>
</dbReference>